<dbReference type="AlphaFoldDB" id="A0A1G2K445"/>
<proteinExistence type="predicted"/>
<name>A0A1G2K445_9BACT</name>
<sequence length="92" mass="10402">MLLLISALIKKGGEKGMKKCSILFIVLFAWWFGIYSGDRAVSVAGPLESKGHCERAQQKLLKTTWYYQIGEETKTFPGAVMYLSKCFSDEEE</sequence>
<evidence type="ECO:0000313" key="2">
    <source>
        <dbReference type="EMBL" id="OGZ94182.1"/>
    </source>
</evidence>
<reference evidence="2 3" key="1">
    <citation type="journal article" date="2016" name="Nat. Commun.">
        <title>Thousands of microbial genomes shed light on interconnected biogeochemical processes in an aquifer system.</title>
        <authorList>
            <person name="Anantharaman K."/>
            <person name="Brown C.T."/>
            <person name="Hug L.A."/>
            <person name="Sharon I."/>
            <person name="Castelle C.J."/>
            <person name="Probst A.J."/>
            <person name="Thomas B.C."/>
            <person name="Singh A."/>
            <person name="Wilkins M.J."/>
            <person name="Karaoz U."/>
            <person name="Brodie E.L."/>
            <person name="Williams K.H."/>
            <person name="Hubbard S.S."/>
            <person name="Banfield J.F."/>
        </authorList>
    </citation>
    <scope>NUCLEOTIDE SEQUENCE [LARGE SCALE GENOMIC DNA]</scope>
</reference>
<keyword evidence="1" id="KW-0472">Membrane</keyword>
<keyword evidence="1" id="KW-0812">Transmembrane</keyword>
<protein>
    <submittedName>
        <fullName evidence="2">Uncharacterized protein</fullName>
    </submittedName>
</protein>
<dbReference type="Proteomes" id="UP000177152">
    <property type="component" value="Unassembled WGS sequence"/>
</dbReference>
<gene>
    <name evidence="2" type="ORF">A2633_02950</name>
</gene>
<evidence type="ECO:0000313" key="3">
    <source>
        <dbReference type="Proteomes" id="UP000177152"/>
    </source>
</evidence>
<accession>A0A1G2K445</accession>
<feature type="transmembrane region" description="Helical" evidence="1">
    <location>
        <begin position="20"/>
        <end position="37"/>
    </location>
</feature>
<evidence type="ECO:0000256" key="1">
    <source>
        <dbReference type="SAM" id="Phobius"/>
    </source>
</evidence>
<dbReference type="EMBL" id="MHQC01000041">
    <property type="protein sequence ID" value="OGZ94182.1"/>
    <property type="molecule type" value="Genomic_DNA"/>
</dbReference>
<organism evidence="2 3">
    <name type="scientific">Candidatus Sungbacteria bacterium RIFCSPHIGHO2_01_FULL_47_32</name>
    <dbReference type="NCBI Taxonomy" id="1802264"/>
    <lineage>
        <taxon>Bacteria</taxon>
        <taxon>Candidatus Sungiibacteriota</taxon>
    </lineage>
</organism>
<comment type="caution">
    <text evidence="2">The sequence shown here is derived from an EMBL/GenBank/DDBJ whole genome shotgun (WGS) entry which is preliminary data.</text>
</comment>
<keyword evidence="1" id="KW-1133">Transmembrane helix</keyword>